<organism evidence="4 5">
    <name type="scientific">Dactylosporangium darangshiense</name>
    <dbReference type="NCBI Taxonomy" id="579108"/>
    <lineage>
        <taxon>Bacteria</taxon>
        <taxon>Bacillati</taxon>
        <taxon>Actinomycetota</taxon>
        <taxon>Actinomycetes</taxon>
        <taxon>Micromonosporales</taxon>
        <taxon>Micromonosporaceae</taxon>
        <taxon>Dactylosporangium</taxon>
    </lineage>
</organism>
<dbReference type="PROSITE" id="PS51178">
    <property type="entry name" value="PASTA"/>
    <property type="match status" value="1"/>
</dbReference>
<dbReference type="CDD" id="cd06577">
    <property type="entry name" value="PASTA_pknB"/>
    <property type="match status" value="1"/>
</dbReference>
<comment type="caution">
    <text evidence="4">The sequence shown here is derived from an EMBL/GenBank/DDBJ whole genome shotgun (WGS) entry which is preliminary data.</text>
</comment>
<name>A0ABP8CVB4_9ACTN</name>
<keyword evidence="5" id="KW-1185">Reference proteome</keyword>
<proteinExistence type="predicted"/>
<dbReference type="SMART" id="SM00740">
    <property type="entry name" value="PASTA"/>
    <property type="match status" value="1"/>
</dbReference>
<gene>
    <name evidence="4" type="ORF">GCM10022255_004240</name>
</gene>
<keyword evidence="2" id="KW-0472">Membrane</keyword>
<sequence length="396" mass="41262">MSNSADSSPDQAGAGRPGDDRDDTDATRINPPADDETTRPRPAAPEPGDETTRLRPAAPEPGEEPTQPYRPAPERGDETTQPRRAAPEPGEEPTQPYRPAPEPGDETTQPRRPRGGDETQVHPRVRSDATSAYPPAGEETTQPHRAADADATRAHPAGDADVTRAHPAEDADATRRQAPRDATRVQPGEGEGTRVQPPADDGARWSARAGVPQPGDPALRRPAPQEWVEEEDPYQGRSWLRPVFVGMVALVMVAALAFGLFLIYRATVNGQNAPGGVEPSVVTTLPSPPAPTTSPPAATSEAPTSQAPTSSAPPPGQVVIPALRGNTLADATVKLQVLGLNVEVERKADGSLPPGEVLSTRPGEGETVNAGDTVTLIVAAPVSSPAKPGPSASASD</sequence>
<feature type="region of interest" description="Disordered" evidence="1">
    <location>
        <begin position="1"/>
        <end position="233"/>
    </location>
</feature>
<dbReference type="InterPro" id="IPR005543">
    <property type="entry name" value="PASTA_dom"/>
</dbReference>
<feature type="compositionally biased region" description="Basic and acidic residues" evidence="1">
    <location>
        <begin position="141"/>
        <end position="183"/>
    </location>
</feature>
<feature type="transmembrane region" description="Helical" evidence="2">
    <location>
        <begin position="243"/>
        <end position="264"/>
    </location>
</feature>
<accession>A0ABP8CVB4</accession>
<feature type="domain" description="PASTA" evidence="3">
    <location>
        <begin position="312"/>
        <end position="380"/>
    </location>
</feature>
<evidence type="ECO:0000259" key="3">
    <source>
        <dbReference type="PROSITE" id="PS51178"/>
    </source>
</evidence>
<keyword evidence="2" id="KW-0812">Transmembrane</keyword>
<keyword evidence="2" id="KW-1133">Transmembrane helix</keyword>
<dbReference type="RefSeq" id="WP_345120532.1">
    <property type="nucleotide sequence ID" value="NZ_BAABAT010000001.1"/>
</dbReference>
<evidence type="ECO:0000313" key="4">
    <source>
        <dbReference type="EMBL" id="GAA4243785.1"/>
    </source>
</evidence>
<feature type="compositionally biased region" description="Low complexity" evidence="1">
    <location>
        <begin position="295"/>
        <end position="310"/>
    </location>
</feature>
<reference evidence="5" key="1">
    <citation type="journal article" date="2019" name="Int. J. Syst. Evol. Microbiol.">
        <title>The Global Catalogue of Microorganisms (GCM) 10K type strain sequencing project: providing services to taxonomists for standard genome sequencing and annotation.</title>
        <authorList>
            <consortium name="The Broad Institute Genomics Platform"/>
            <consortium name="The Broad Institute Genome Sequencing Center for Infectious Disease"/>
            <person name="Wu L."/>
            <person name="Ma J."/>
        </authorList>
    </citation>
    <scope>NUCLEOTIDE SEQUENCE [LARGE SCALE GENOMIC DNA]</scope>
    <source>
        <strain evidence="5">JCM 17441</strain>
    </source>
</reference>
<evidence type="ECO:0000256" key="2">
    <source>
        <dbReference type="SAM" id="Phobius"/>
    </source>
</evidence>
<dbReference type="Pfam" id="PF03793">
    <property type="entry name" value="PASTA"/>
    <property type="match status" value="1"/>
</dbReference>
<evidence type="ECO:0000313" key="5">
    <source>
        <dbReference type="Proteomes" id="UP001500620"/>
    </source>
</evidence>
<feature type="compositionally biased region" description="Basic and acidic residues" evidence="1">
    <location>
        <begin position="72"/>
        <end position="81"/>
    </location>
</feature>
<feature type="region of interest" description="Disordered" evidence="1">
    <location>
        <begin position="279"/>
        <end position="319"/>
    </location>
</feature>
<dbReference type="Gene3D" id="3.30.10.20">
    <property type="match status" value="1"/>
</dbReference>
<feature type="compositionally biased region" description="Basic and acidic residues" evidence="1">
    <location>
        <begin position="114"/>
        <end position="127"/>
    </location>
</feature>
<dbReference type="Proteomes" id="UP001500620">
    <property type="component" value="Unassembled WGS sequence"/>
</dbReference>
<dbReference type="EMBL" id="BAABAT010000001">
    <property type="protein sequence ID" value="GAA4243785.1"/>
    <property type="molecule type" value="Genomic_DNA"/>
</dbReference>
<evidence type="ECO:0000256" key="1">
    <source>
        <dbReference type="SAM" id="MobiDB-lite"/>
    </source>
</evidence>
<protein>
    <recommendedName>
        <fullName evidence="3">PASTA domain-containing protein</fullName>
    </recommendedName>
</protein>